<protein>
    <submittedName>
        <fullName evidence="2">Uncharacterized protein</fullName>
    </submittedName>
</protein>
<dbReference type="AlphaFoldDB" id="A0A926VKV3"/>
<keyword evidence="3" id="KW-1185">Reference proteome</keyword>
<reference evidence="2" key="1">
    <citation type="journal article" date="2015" name="ISME J.">
        <title>Draft Genome Sequence of Streptomyces incarnatus NRRL8089, which Produces the Nucleoside Antibiotic Sinefungin.</title>
        <authorList>
            <person name="Oshima K."/>
            <person name="Hattori M."/>
            <person name="Shimizu H."/>
            <person name="Fukuda K."/>
            <person name="Nemoto M."/>
            <person name="Inagaki K."/>
            <person name="Tamura T."/>
        </authorList>
    </citation>
    <scope>NUCLEOTIDE SEQUENCE</scope>
    <source>
        <strain evidence="2">FACHB-1375</strain>
    </source>
</reference>
<feature type="non-terminal residue" evidence="2">
    <location>
        <position position="342"/>
    </location>
</feature>
<evidence type="ECO:0000313" key="3">
    <source>
        <dbReference type="Proteomes" id="UP000641646"/>
    </source>
</evidence>
<evidence type="ECO:0000313" key="2">
    <source>
        <dbReference type="EMBL" id="MBD2185741.1"/>
    </source>
</evidence>
<dbReference type="EMBL" id="JACJPW010000139">
    <property type="protein sequence ID" value="MBD2185741.1"/>
    <property type="molecule type" value="Genomic_DNA"/>
</dbReference>
<organism evidence="2 3">
    <name type="scientific">Aerosakkonema funiforme FACHB-1375</name>
    <dbReference type="NCBI Taxonomy" id="2949571"/>
    <lineage>
        <taxon>Bacteria</taxon>
        <taxon>Bacillati</taxon>
        <taxon>Cyanobacteriota</taxon>
        <taxon>Cyanophyceae</taxon>
        <taxon>Oscillatoriophycideae</taxon>
        <taxon>Aerosakkonematales</taxon>
        <taxon>Aerosakkonemataceae</taxon>
        <taxon>Aerosakkonema</taxon>
    </lineage>
</organism>
<evidence type="ECO:0000256" key="1">
    <source>
        <dbReference type="SAM" id="MobiDB-lite"/>
    </source>
</evidence>
<reference evidence="2" key="2">
    <citation type="submission" date="2020-08" db="EMBL/GenBank/DDBJ databases">
        <authorList>
            <person name="Chen M."/>
            <person name="Teng W."/>
            <person name="Zhao L."/>
            <person name="Hu C."/>
            <person name="Zhou Y."/>
            <person name="Han B."/>
            <person name="Song L."/>
            <person name="Shu W."/>
        </authorList>
    </citation>
    <scope>NUCLEOTIDE SEQUENCE</scope>
    <source>
        <strain evidence="2">FACHB-1375</strain>
    </source>
</reference>
<comment type="caution">
    <text evidence="2">The sequence shown here is derived from an EMBL/GenBank/DDBJ whole genome shotgun (WGS) entry which is preliminary data.</text>
</comment>
<dbReference type="RefSeq" id="WP_190474339.1">
    <property type="nucleotide sequence ID" value="NZ_JACJPW010000139.1"/>
</dbReference>
<gene>
    <name evidence="2" type="ORF">H6G03_32555</name>
</gene>
<name>A0A926VKV3_9CYAN</name>
<feature type="region of interest" description="Disordered" evidence="1">
    <location>
        <begin position="134"/>
        <end position="154"/>
    </location>
</feature>
<dbReference type="Proteomes" id="UP000641646">
    <property type="component" value="Unassembled WGS sequence"/>
</dbReference>
<accession>A0A926VKV3</accession>
<sequence>MLWGLWHWLKSFFQRLFGTSPHPFSQRGGSRTASPQLMGGAGGANSTLTDADYEVLFVQLLEGVSEGWSRGQVSGFLIGKRIAEAELVRWLPRFGERLLEAPEQHQELARRMVWLGQLRGGELGDVSQRIGRQLQQAQVSPSSESTTRDDDRSNNIWYGDVIEADFVGDGLTLPADTTAEVAASTTEEIPEAQAVSAESPDLAEQISQPSATEITPPQQAIVEASSNQLDRATAAITEEEEVAEIPGDASVSVSADADLVEPVAEVPVTATSATPQIVAPAINRLDTEAEEITTEEIVESPAKDASASVSADADLVEPVAEVPVTATSATPQIVAPAINRLD</sequence>
<proteinExistence type="predicted"/>